<sequence>MKIDKSANFKQSTVLPWVELRIANQSTACYEAHSHDEFSFGIIQQGRADYRNHQATHHIGKGDIVTINPADVHSCNPEAGTWSYSMLFVDTKQMGQIQQEILSQHHSGYCDDYAPFRNPLERDPHIKQHYLALFNALQQEASQLQVESRLYDFIESAFSEVLTNSKQAPSSQLKRVQEKLLDDVSYVHQLDQLAQEAQMSRYQLLRAFKHHYGLPPHAYLMDEKIKRAKVMLKSGQEIADVALELGFSDQAHFQRQFKKKIAVTPKFYQSHFVD</sequence>
<dbReference type="InterPro" id="IPR018062">
    <property type="entry name" value="HTH_AraC-typ_CS"/>
</dbReference>
<dbReference type="RefSeq" id="WP_006880401.1">
    <property type="nucleotide sequence ID" value="NZ_AEVS01000077.1"/>
</dbReference>
<accession>E8LX21</accession>
<dbReference type="Gene3D" id="2.60.120.10">
    <property type="entry name" value="Jelly Rolls"/>
    <property type="match status" value="1"/>
</dbReference>
<name>E8LX21_9VIBR</name>
<organism evidence="6 7">
    <name type="scientific">Vibrio brasiliensis LMG 20546</name>
    <dbReference type="NCBI Taxonomy" id="945543"/>
    <lineage>
        <taxon>Bacteria</taxon>
        <taxon>Pseudomonadati</taxon>
        <taxon>Pseudomonadota</taxon>
        <taxon>Gammaproteobacteria</taxon>
        <taxon>Vibrionales</taxon>
        <taxon>Vibrionaceae</taxon>
        <taxon>Vibrio</taxon>
        <taxon>Vibrio oreintalis group</taxon>
    </lineage>
</organism>
<evidence type="ECO:0000313" key="7">
    <source>
        <dbReference type="Proteomes" id="UP000004371"/>
    </source>
</evidence>
<dbReference type="OrthoDB" id="9809338at2"/>
<evidence type="ECO:0000313" key="6">
    <source>
        <dbReference type="EMBL" id="EGA64922.1"/>
    </source>
</evidence>
<reference evidence="6 7" key="1">
    <citation type="journal article" date="2012" name="Int. J. Syst. Evol. Microbiol.">
        <title>Vibrio caribbeanicus sp. nov., isolated from the marine sponge Scleritoderma cyanea.</title>
        <authorList>
            <person name="Hoffmann M."/>
            <person name="Monday S.R."/>
            <person name="Allard M.W."/>
            <person name="Strain E.A."/>
            <person name="Whittaker P."/>
            <person name="Naum M."/>
            <person name="McCarthy P.J."/>
            <person name="Lopez J.V."/>
            <person name="Fischer M."/>
            <person name="Brown E.W."/>
        </authorList>
    </citation>
    <scope>NUCLEOTIDE SEQUENCE [LARGE SCALE GENOMIC DNA]</scope>
    <source>
        <strain evidence="6 7">LMG 20546</strain>
    </source>
</reference>
<dbReference type="SMART" id="SM00342">
    <property type="entry name" value="HTH_ARAC"/>
    <property type="match status" value="1"/>
</dbReference>
<keyword evidence="1" id="KW-0805">Transcription regulation</keyword>
<evidence type="ECO:0000256" key="1">
    <source>
        <dbReference type="ARBA" id="ARBA00023015"/>
    </source>
</evidence>
<dbReference type="PRINTS" id="PR00032">
    <property type="entry name" value="HTHARAC"/>
</dbReference>
<comment type="caution">
    <text evidence="6">The sequence shown here is derived from an EMBL/GenBank/DDBJ whole genome shotgun (WGS) entry which is preliminary data.</text>
</comment>
<evidence type="ECO:0000256" key="3">
    <source>
        <dbReference type="ARBA" id="ARBA00023159"/>
    </source>
</evidence>
<proteinExistence type="predicted"/>
<dbReference type="EMBL" id="AEVS01000077">
    <property type="protein sequence ID" value="EGA64922.1"/>
    <property type="molecule type" value="Genomic_DNA"/>
</dbReference>
<dbReference type="InterPro" id="IPR009057">
    <property type="entry name" value="Homeodomain-like_sf"/>
</dbReference>
<dbReference type="InterPro" id="IPR018060">
    <property type="entry name" value="HTH_AraC"/>
</dbReference>
<dbReference type="InterPro" id="IPR050204">
    <property type="entry name" value="AraC_XylS_family_regulators"/>
</dbReference>
<dbReference type="SUPFAM" id="SSF51215">
    <property type="entry name" value="Regulatory protein AraC"/>
    <property type="match status" value="1"/>
</dbReference>
<dbReference type="GO" id="GO:0003700">
    <property type="term" value="F:DNA-binding transcription factor activity"/>
    <property type="evidence" value="ECO:0007669"/>
    <property type="project" value="InterPro"/>
</dbReference>
<dbReference type="PROSITE" id="PS01124">
    <property type="entry name" value="HTH_ARAC_FAMILY_2"/>
    <property type="match status" value="1"/>
</dbReference>
<gene>
    <name evidence="6" type="ORF">VIBR0546_17868</name>
</gene>
<keyword evidence="7" id="KW-1185">Reference proteome</keyword>
<dbReference type="Pfam" id="PF02311">
    <property type="entry name" value="AraC_binding"/>
    <property type="match status" value="1"/>
</dbReference>
<dbReference type="InterPro" id="IPR037923">
    <property type="entry name" value="HTH-like"/>
</dbReference>
<keyword evidence="2" id="KW-0238">DNA-binding</keyword>
<dbReference type="AlphaFoldDB" id="E8LX21"/>
<dbReference type="STRING" id="945543.VIBR0546_17868"/>
<dbReference type="InterPro" id="IPR003313">
    <property type="entry name" value="AraC-bd"/>
</dbReference>
<evidence type="ECO:0000256" key="4">
    <source>
        <dbReference type="ARBA" id="ARBA00023163"/>
    </source>
</evidence>
<dbReference type="SUPFAM" id="SSF46689">
    <property type="entry name" value="Homeodomain-like"/>
    <property type="match status" value="2"/>
</dbReference>
<dbReference type="eggNOG" id="COG2207">
    <property type="taxonomic scope" value="Bacteria"/>
</dbReference>
<dbReference type="PROSITE" id="PS00041">
    <property type="entry name" value="HTH_ARAC_FAMILY_1"/>
    <property type="match status" value="1"/>
</dbReference>
<dbReference type="InterPro" id="IPR014710">
    <property type="entry name" value="RmlC-like_jellyroll"/>
</dbReference>
<keyword evidence="3" id="KW-0010">Activator</keyword>
<dbReference type="Gene3D" id="1.10.10.60">
    <property type="entry name" value="Homeodomain-like"/>
    <property type="match status" value="1"/>
</dbReference>
<feature type="domain" description="HTH araC/xylS-type" evidence="5">
    <location>
        <begin position="174"/>
        <end position="271"/>
    </location>
</feature>
<dbReference type="PANTHER" id="PTHR46796:SF2">
    <property type="entry name" value="TRANSCRIPTIONAL REGULATORY PROTEIN"/>
    <property type="match status" value="1"/>
</dbReference>
<dbReference type="Pfam" id="PF12833">
    <property type="entry name" value="HTH_18"/>
    <property type="match status" value="1"/>
</dbReference>
<evidence type="ECO:0000259" key="5">
    <source>
        <dbReference type="PROSITE" id="PS01124"/>
    </source>
</evidence>
<evidence type="ECO:0000256" key="2">
    <source>
        <dbReference type="ARBA" id="ARBA00023125"/>
    </source>
</evidence>
<protein>
    <submittedName>
        <fullName evidence="6">Transcriptional regulator</fullName>
    </submittedName>
</protein>
<dbReference type="PANTHER" id="PTHR46796">
    <property type="entry name" value="HTH-TYPE TRANSCRIPTIONAL ACTIVATOR RHAS-RELATED"/>
    <property type="match status" value="1"/>
</dbReference>
<dbReference type="Proteomes" id="UP000004371">
    <property type="component" value="Unassembled WGS sequence"/>
</dbReference>
<keyword evidence="4" id="KW-0804">Transcription</keyword>
<dbReference type="GO" id="GO:0043565">
    <property type="term" value="F:sequence-specific DNA binding"/>
    <property type="evidence" value="ECO:0007669"/>
    <property type="project" value="InterPro"/>
</dbReference>
<dbReference type="InterPro" id="IPR020449">
    <property type="entry name" value="Tscrpt_reg_AraC-type_HTH"/>
</dbReference>